<evidence type="ECO:0000256" key="1">
    <source>
        <dbReference type="ARBA" id="ARBA00022612"/>
    </source>
</evidence>
<proteinExistence type="predicted"/>
<gene>
    <name evidence="4" type="ORF">CKJAJONC_01168</name>
</gene>
<dbReference type="RefSeq" id="WP_152067365.1">
    <property type="nucleotide sequence ID" value="NZ_CABWIF010000002.1"/>
</dbReference>
<dbReference type="PANTHER" id="PTHR37813">
    <property type="entry name" value="FELS-2 PROPHAGE PROTEIN"/>
    <property type="match status" value="1"/>
</dbReference>
<keyword evidence="2" id="KW-1133">Transmembrane helix</keyword>
<dbReference type="AlphaFoldDB" id="A0A5K1IKM5"/>
<evidence type="ECO:0000313" key="4">
    <source>
        <dbReference type="EMBL" id="VWL87639.1"/>
    </source>
</evidence>
<accession>A0A5K1IKM5</accession>
<dbReference type="Proteomes" id="UP000368032">
    <property type="component" value="Unassembled WGS sequence"/>
</dbReference>
<keyword evidence="1" id="KW-1188">Viral release from host cell</keyword>
<keyword evidence="2" id="KW-0812">Transmembrane</keyword>
<feature type="transmembrane region" description="Helical" evidence="2">
    <location>
        <begin position="392"/>
        <end position="414"/>
    </location>
</feature>
<dbReference type="NCBIfam" id="TIGR01760">
    <property type="entry name" value="tape_meas_TP901"/>
    <property type="match status" value="1"/>
</dbReference>
<dbReference type="PANTHER" id="PTHR37813:SF1">
    <property type="entry name" value="FELS-2 PROPHAGE PROTEIN"/>
    <property type="match status" value="1"/>
</dbReference>
<protein>
    <submittedName>
        <fullName evidence="4">Phage-related minor tail protein</fullName>
    </submittedName>
</protein>
<sequence>MDGNVIIKAVLDTVDVSKNIKALERDLQGISWKNIAEGDEKAAKLSSSFKKAGTAATVTLTAPVVAAGKAVFGVASDYEQANARIAAAFGVSGEEAERFSGIGKRIYEGGWGQSLDEVNDALIQCKSTLRDVSDEDLQTVTTNALMLSDTFGADVNESIRGTNALMEGFGLSATEASDLLTAGMQRGLNYTDELGDNLSEYSVRWGEAGMSASEYFSLLEAGTSNGAYNLDKVGDYLNEFLTALSDGRMEESIGSFSEGTQEVFENFKNGSATAEDMLQAVLGDLTQMPNEYDKAALASTLWSSLGEDNAMGMIESLAGVQDSFGDVAGAAQQAQEAASDSFAVKSQEAMRELQGSIEPLGEPLLNIATNVAGVVKSFSEWFAGIGEGGQTAVLAIATIAAAIGPVLSTVGTVVDTVPKIGAAFQVVGKLGTGALGLIAAHPVVAAIAAIIAAVVLLWNNCEEFRDAVTAVWDAVCAAFEVATQVAGDVAQSVGEFFSQLGETLGGVWDGICSTVQGAIDAIAGFFQGLAGTASSIWDGICNVVQVAVMLLGEILNLAIETLLIPWNFIWENFGEQLTAAWDAICGAVGGYIDAVSQVITDVVTALSEWWGATWEGISGTASAIWEAIYGAVSAYIQYVSDVIGAALLVIQGVWDTVWGAVSSTASSIWDAISSAIGAAINAISSTISAVLSAIQAVWDSIWGAVSSTASSVWGGISSTISSIVNGIRDTISSVFNAAKDTVSSVWNSIKSAIETPIQNARDTVRNVIDSIKGFFNFSWSLPHLKLPHLSISGSFSIAPPSVPHFGIDWYAKGGVFNGPSVIGVGEAGPEGVVPFNERGARPLAEGIAKLLDGKGGAAHGDTNVTINLYATVREEADIEKISRQIAKEIKRQECFA</sequence>
<dbReference type="Gene3D" id="1.20.120.20">
    <property type="entry name" value="Apolipoprotein"/>
    <property type="match status" value="2"/>
</dbReference>
<name>A0A5K1IKM5_9ACTN</name>
<keyword evidence="2" id="KW-0472">Membrane</keyword>
<evidence type="ECO:0000259" key="3">
    <source>
        <dbReference type="Pfam" id="PF10145"/>
    </source>
</evidence>
<reference evidence="4 5" key="1">
    <citation type="submission" date="2019-10" db="EMBL/GenBank/DDBJ databases">
        <authorList>
            <person name="Wolf R A."/>
        </authorList>
    </citation>
    <scope>NUCLEOTIDE SEQUENCE [LARGE SCALE GENOMIC DNA]</scope>
    <source>
        <strain evidence="4">Collinsella_aerofaciens_DSM_13712</strain>
    </source>
</reference>
<feature type="domain" description="Phage tail tape measure protein" evidence="3">
    <location>
        <begin position="111"/>
        <end position="301"/>
    </location>
</feature>
<dbReference type="EMBL" id="CABWIF010000002">
    <property type="protein sequence ID" value="VWL87639.1"/>
    <property type="molecule type" value="Genomic_DNA"/>
</dbReference>
<dbReference type="InterPro" id="IPR010090">
    <property type="entry name" value="Phage_tape_meas"/>
</dbReference>
<feature type="transmembrane region" description="Helical" evidence="2">
    <location>
        <begin position="435"/>
        <end position="458"/>
    </location>
</feature>
<dbReference type="Pfam" id="PF10145">
    <property type="entry name" value="PhageMin_Tail"/>
    <property type="match status" value="1"/>
</dbReference>
<evidence type="ECO:0000313" key="5">
    <source>
        <dbReference type="Proteomes" id="UP000368032"/>
    </source>
</evidence>
<evidence type="ECO:0000256" key="2">
    <source>
        <dbReference type="SAM" id="Phobius"/>
    </source>
</evidence>
<organism evidence="4 5">
    <name type="scientific">Collinsella aerofaciens</name>
    <dbReference type="NCBI Taxonomy" id="74426"/>
    <lineage>
        <taxon>Bacteria</taxon>
        <taxon>Bacillati</taxon>
        <taxon>Actinomycetota</taxon>
        <taxon>Coriobacteriia</taxon>
        <taxon>Coriobacteriales</taxon>
        <taxon>Coriobacteriaceae</taxon>
        <taxon>Collinsella</taxon>
    </lineage>
</organism>